<feature type="domain" description="XPG-I" evidence="2">
    <location>
        <begin position="143"/>
        <end position="212"/>
    </location>
</feature>
<evidence type="ECO:0000259" key="2">
    <source>
        <dbReference type="SMART" id="SM00484"/>
    </source>
</evidence>
<dbReference type="InterPro" id="IPR006086">
    <property type="entry name" value="XPG-I_dom"/>
</dbReference>
<dbReference type="Pfam" id="PF00867">
    <property type="entry name" value="XPG_I"/>
    <property type="match status" value="1"/>
</dbReference>
<dbReference type="InterPro" id="IPR006085">
    <property type="entry name" value="XPG_DNA_repair_N"/>
</dbReference>
<protein>
    <recommendedName>
        <fullName evidence="5">XPG N-terminal domain-containing protein</fullName>
    </recommendedName>
</protein>
<dbReference type="SMART" id="SM00485">
    <property type="entry name" value="XPGN"/>
    <property type="match status" value="1"/>
</dbReference>
<dbReference type="Pfam" id="PF00752">
    <property type="entry name" value="XPG_N"/>
    <property type="match status" value="1"/>
</dbReference>
<dbReference type="PANTHER" id="PTHR11081">
    <property type="entry name" value="FLAP ENDONUCLEASE FAMILY MEMBER"/>
    <property type="match status" value="1"/>
</dbReference>
<accession>A0A6C0KHJ7</accession>
<evidence type="ECO:0000256" key="1">
    <source>
        <dbReference type="SAM" id="Coils"/>
    </source>
</evidence>
<dbReference type="SUPFAM" id="SSF88723">
    <property type="entry name" value="PIN domain-like"/>
    <property type="match status" value="1"/>
</dbReference>
<dbReference type="InterPro" id="IPR029060">
    <property type="entry name" value="PIN-like_dom_sf"/>
</dbReference>
<name>A0A6C0KHJ7_9ZZZZ</name>
<feature type="domain" description="XPG N-terminal" evidence="3">
    <location>
        <begin position="1"/>
        <end position="93"/>
    </location>
</feature>
<evidence type="ECO:0000259" key="3">
    <source>
        <dbReference type="SMART" id="SM00485"/>
    </source>
</evidence>
<reference evidence="4" key="1">
    <citation type="journal article" date="2020" name="Nature">
        <title>Giant virus diversity and host interactions through global metagenomics.</title>
        <authorList>
            <person name="Schulz F."/>
            <person name="Roux S."/>
            <person name="Paez-Espino D."/>
            <person name="Jungbluth S."/>
            <person name="Walsh D.A."/>
            <person name="Denef V.J."/>
            <person name="McMahon K.D."/>
            <person name="Konstantinidis K.T."/>
            <person name="Eloe-Fadrosh E.A."/>
            <person name="Kyrpides N.C."/>
            <person name="Woyke T."/>
        </authorList>
    </citation>
    <scope>NUCLEOTIDE SEQUENCE</scope>
    <source>
        <strain evidence="4">GVMAG-S-3300012000-53</strain>
    </source>
</reference>
<dbReference type="AlphaFoldDB" id="A0A6C0KHJ7"/>
<dbReference type="InterPro" id="IPR006084">
    <property type="entry name" value="XPG/Rad2"/>
</dbReference>
<evidence type="ECO:0008006" key="5">
    <source>
        <dbReference type="Google" id="ProtNLM"/>
    </source>
</evidence>
<dbReference type="EMBL" id="MN740887">
    <property type="protein sequence ID" value="QHU16626.1"/>
    <property type="molecule type" value="Genomic_DNA"/>
</dbReference>
<keyword evidence="1" id="KW-0175">Coiled coil</keyword>
<sequence length="328" mass="39374">MGIKNLNKFLLDNCSKKSIKKTHLKELTGKTLVIDASIYMYKFLIENTLIESMYLFVSILKHYKITPIFVFDGKPPPEKKELLIKRRLDKLEAEQQYLQIQKSLETETDEIKKEEKKWEMEMLKKQFIRVKEEDLRRVKELLDAYGVLYYDAPGEADNLCAYLLFTEKAWGCISDDMDMFLYGCNYVIRNISLLNHTVILYDTTRIISELKMSPKIFKEIIVLSGTDYNMNNETSLYETIQWYYEYIVYVEKMKHENKQPNNFYVWLVKNTKYIKNYELLLRTYQLFQVSLNDELIKWEVSNINRETRLNLPRLYKIMEPEGFVFVKR</sequence>
<dbReference type="GO" id="GO:0004518">
    <property type="term" value="F:nuclease activity"/>
    <property type="evidence" value="ECO:0007669"/>
    <property type="project" value="InterPro"/>
</dbReference>
<dbReference type="SMART" id="SM00484">
    <property type="entry name" value="XPGI"/>
    <property type="match status" value="1"/>
</dbReference>
<evidence type="ECO:0000313" key="4">
    <source>
        <dbReference type="EMBL" id="QHU16626.1"/>
    </source>
</evidence>
<proteinExistence type="predicted"/>
<feature type="coiled-coil region" evidence="1">
    <location>
        <begin position="90"/>
        <end position="133"/>
    </location>
</feature>
<organism evidence="4">
    <name type="scientific">viral metagenome</name>
    <dbReference type="NCBI Taxonomy" id="1070528"/>
    <lineage>
        <taxon>unclassified sequences</taxon>
        <taxon>metagenomes</taxon>
        <taxon>organismal metagenomes</taxon>
    </lineage>
</organism>
<dbReference type="PRINTS" id="PR00853">
    <property type="entry name" value="XPGRADSUPER"/>
</dbReference>
<dbReference type="Gene3D" id="3.40.50.1010">
    <property type="entry name" value="5'-nuclease"/>
    <property type="match status" value="1"/>
</dbReference>